<organism evidence="7 8">
    <name type="scientific">Lachnellula cervina</name>
    <dbReference type="NCBI Taxonomy" id="1316786"/>
    <lineage>
        <taxon>Eukaryota</taxon>
        <taxon>Fungi</taxon>
        <taxon>Dikarya</taxon>
        <taxon>Ascomycota</taxon>
        <taxon>Pezizomycotina</taxon>
        <taxon>Leotiomycetes</taxon>
        <taxon>Helotiales</taxon>
        <taxon>Lachnaceae</taxon>
        <taxon>Lachnellula</taxon>
    </lineage>
</organism>
<dbReference type="PANTHER" id="PTHR21540:SF0">
    <property type="entry name" value="PHD FAMILY PROTEIN"/>
    <property type="match status" value="1"/>
</dbReference>
<feature type="region of interest" description="Disordered" evidence="3">
    <location>
        <begin position="93"/>
        <end position="143"/>
    </location>
</feature>
<dbReference type="SMART" id="SM00513">
    <property type="entry name" value="SAP"/>
    <property type="match status" value="2"/>
</dbReference>
<evidence type="ECO:0000259" key="6">
    <source>
        <dbReference type="PROSITE" id="PS50966"/>
    </source>
</evidence>
<sequence length="375" mass="41149">MPPKRKKTDVAAEEEDAMDWASLTVANLKAELVERGLPVSGNKAALVSRLNAAEGPVRADARPDRSSMTVAQLKAELSNRGLPVSGNKTALLNRLDDADVSPAKPKRARSTAPQKAIHDAPESAPASSAGSSTSGGEKRLRPFVEAPDAEYTKKLKKVQTERLFMLDRKKGVDKNGFVCEEFDIAGSTGNVYQTTIGRSPKCVCMDARTRGQKCKHIKYALIIILKAPAHLCYQVAFLSSELESIFANAPVTRAPELDHQHDHTDDESMYAGKRKPIEGECPICVFDMEPGEDIVWCKAACGQNFHKECFEQWRRSKHGGKVTCVYCRTEWQEDVPNGPNRPPPGSLANLKAVAPKVGSYKNVSHLMPQYSQEYG</sequence>
<feature type="domain" description="RING-type" evidence="4">
    <location>
        <begin position="281"/>
        <end position="328"/>
    </location>
</feature>
<dbReference type="InterPro" id="IPR007527">
    <property type="entry name" value="Znf_SWIM"/>
</dbReference>
<dbReference type="Pfam" id="PF13639">
    <property type="entry name" value="zf-RING_2"/>
    <property type="match status" value="1"/>
</dbReference>
<dbReference type="InterPro" id="IPR003034">
    <property type="entry name" value="SAP_dom"/>
</dbReference>
<dbReference type="InterPro" id="IPR036361">
    <property type="entry name" value="SAP_dom_sf"/>
</dbReference>
<proteinExistence type="predicted"/>
<evidence type="ECO:0000256" key="2">
    <source>
        <dbReference type="PROSITE-ProRule" id="PRU00175"/>
    </source>
</evidence>
<dbReference type="PANTHER" id="PTHR21540">
    <property type="entry name" value="RING FINGER AND SWIM DOMAIN-CONTAINING PROTEIN 2"/>
    <property type="match status" value="1"/>
</dbReference>
<evidence type="ECO:0000259" key="5">
    <source>
        <dbReference type="PROSITE" id="PS50800"/>
    </source>
</evidence>
<protein>
    <recommendedName>
        <fullName evidence="1">Postreplication repair E3 ubiquitin-protein ligase RAD18</fullName>
    </recommendedName>
</protein>
<dbReference type="InterPro" id="IPR013083">
    <property type="entry name" value="Znf_RING/FYVE/PHD"/>
</dbReference>
<dbReference type="Pfam" id="PF02037">
    <property type="entry name" value="SAP"/>
    <property type="match status" value="2"/>
</dbReference>
<dbReference type="PROSITE" id="PS50089">
    <property type="entry name" value="ZF_RING_2"/>
    <property type="match status" value="1"/>
</dbReference>
<evidence type="ECO:0000313" key="8">
    <source>
        <dbReference type="Proteomes" id="UP000481288"/>
    </source>
</evidence>
<dbReference type="PROSITE" id="PS50966">
    <property type="entry name" value="ZF_SWIM"/>
    <property type="match status" value="1"/>
</dbReference>
<evidence type="ECO:0000256" key="1">
    <source>
        <dbReference type="ARBA" id="ARBA00015551"/>
    </source>
</evidence>
<dbReference type="Proteomes" id="UP000481288">
    <property type="component" value="Unassembled WGS sequence"/>
</dbReference>
<dbReference type="InterPro" id="IPR039903">
    <property type="entry name" value="Zswim2"/>
</dbReference>
<evidence type="ECO:0000313" key="7">
    <source>
        <dbReference type="EMBL" id="TVY57229.1"/>
    </source>
</evidence>
<dbReference type="SUPFAM" id="SSF57850">
    <property type="entry name" value="RING/U-box"/>
    <property type="match status" value="1"/>
</dbReference>
<dbReference type="GO" id="GO:0008270">
    <property type="term" value="F:zinc ion binding"/>
    <property type="evidence" value="ECO:0007669"/>
    <property type="project" value="UniProtKB-KW"/>
</dbReference>
<dbReference type="Gene3D" id="1.10.720.30">
    <property type="entry name" value="SAP domain"/>
    <property type="match status" value="2"/>
</dbReference>
<evidence type="ECO:0000256" key="3">
    <source>
        <dbReference type="SAM" id="MobiDB-lite"/>
    </source>
</evidence>
<accession>A0A7D8YTP7</accession>
<keyword evidence="2" id="KW-0862">Zinc</keyword>
<feature type="compositionally biased region" description="Low complexity" evidence="3">
    <location>
        <begin position="122"/>
        <end position="135"/>
    </location>
</feature>
<comment type="caution">
    <text evidence="7">The sequence shown here is derived from an EMBL/GenBank/DDBJ whole genome shotgun (WGS) entry which is preliminary data.</text>
</comment>
<dbReference type="PROSITE" id="PS50800">
    <property type="entry name" value="SAP"/>
    <property type="match status" value="2"/>
</dbReference>
<keyword evidence="8" id="KW-1185">Reference proteome</keyword>
<feature type="domain" description="SAP" evidence="5">
    <location>
        <begin position="65"/>
        <end position="99"/>
    </location>
</feature>
<gene>
    <name evidence="7" type="ORF">LCER1_G003168</name>
</gene>
<reference evidence="7 8" key="1">
    <citation type="submission" date="2018-05" db="EMBL/GenBank/DDBJ databases">
        <title>Whole genome sequencing for identification of molecular markers to develop diagnostic detection tools for the regulated plant pathogen Lachnellula willkommii.</title>
        <authorList>
            <person name="Giroux E."/>
            <person name="Bilodeau G."/>
        </authorList>
    </citation>
    <scope>NUCLEOTIDE SEQUENCE [LARGE SCALE GENOMIC DNA]</scope>
    <source>
        <strain evidence="7 8">CBS 625.97</strain>
    </source>
</reference>
<evidence type="ECO:0000259" key="4">
    <source>
        <dbReference type="PROSITE" id="PS50089"/>
    </source>
</evidence>
<keyword evidence="2" id="KW-0863">Zinc-finger</keyword>
<feature type="domain" description="SWIM-type" evidence="6">
    <location>
        <begin position="192"/>
        <end position="225"/>
    </location>
</feature>
<dbReference type="Gene3D" id="3.30.40.10">
    <property type="entry name" value="Zinc/RING finger domain, C3HC4 (zinc finger)"/>
    <property type="match status" value="1"/>
</dbReference>
<dbReference type="AlphaFoldDB" id="A0A7D8YTP7"/>
<name>A0A7D8YTP7_9HELO</name>
<dbReference type="InterPro" id="IPR001841">
    <property type="entry name" value="Znf_RING"/>
</dbReference>
<keyword evidence="2" id="KW-0479">Metal-binding</keyword>
<dbReference type="OrthoDB" id="2122982at2759"/>
<dbReference type="GO" id="GO:0061630">
    <property type="term" value="F:ubiquitin protein ligase activity"/>
    <property type="evidence" value="ECO:0007669"/>
    <property type="project" value="InterPro"/>
</dbReference>
<dbReference type="EMBL" id="QGMG01000106">
    <property type="protein sequence ID" value="TVY57229.1"/>
    <property type="molecule type" value="Genomic_DNA"/>
</dbReference>
<dbReference type="SUPFAM" id="SSF68906">
    <property type="entry name" value="SAP domain"/>
    <property type="match status" value="2"/>
</dbReference>
<feature type="domain" description="SAP" evidence="5">
    <location>
        <begin position="20"/>
        <end position="54"/>
    </location>
</feature>